<feature type="compositionally biased region" description="Basic and acidic residues" evidence="1">
    <location>
        <begin position="382"/>
        <end position="393"/>
    </location>
</feature>
<dbReference type="InterPro" id="IPR026187">
    <property type="entry name" value="Aven"/>
</dbReference>
<dbReference type="GeneID" id="112056305"/>
<keyword evidence="2" id="KW-1185">Reference proteome</keyword>
<feature type="compositionally biased region" description="Basic and acidic residues" evidence="1">
    <location>
        <begin position="1"/>
        <end position="18"/>
    </location>
</feature>
<dbReference type="AlphaFoldDB" id="A0A6J1P2V9"/>
<dbReference type="PANTHER" id="PTHR16524">
    <property type="entry name" value="CELL DEATH REGULATOR AVEN"/>
    <property type="match status" value="1"/>
</dbReference>
<evidence type="ECO:0000313" key="2">
    <source>
        <dbReference type="Proteomes" id="UP001652582"/>
    </source>
</evidence>
<sequence>MPEDSKKNQQKGKNDPKDQRKRRGRQHTAQAEGKVEKQPEAPKAPEKPAYEPPPPEFYQNLKRETDEILKITEEANSKYKKKEIQSNWAKYEMPIESYEEIDEQENLGADYETLIQAPLTVGAHFQFKHEKSWDISTSPSPYDKYFDINMDNLFIALSTIPFYERNSIDTSIFNETDIQNMDHRANKLYKYKYYNDKKFISPAIEASEKIQNLLKSNDKDDEIESDDTLRTKSDETLNQLKDIKLEECEEHEYNKDIKDDNQENTVAIKAPNTTIDEPVQCPKSVSADNFDLSNDTNKTIIQEDKETKTNKICDTDKKSDENKITFNELKNDKVKTAPESESKLVVSKPVDSLPKEKESLKASSPQKDGNSVQNPVIESPEDLEKWLDDFLDS</sequence>
<evidence type="ECO:0000313" key="3">
    <source>
        <dbReference type="RefSeq" id="XP_023952482.2"/>
    </source>
</evidence>
<proteinExistence type="predicted"/>
<organism evidence="2 3">
    <name type="scientific">Bicyclus anynana</name>
    <name type="common">Squinting bush brown butterfly</name>
    <dbReference type="NCBI Taxonomy" id="110368"/>
    <lineage>
        <taxon>Eukaryota</taxon>
        <taxon>Metazoa</taxon>
        <taxon>Ecdysozoa</taxon>
        <taxon>Arthropoda</taxon>
        <taxon>Hexapoda</taxon>
        <taxon>Insecta</taxon>
        <taxon>Pterygota</taxon>
        <taxon>Neoptera</taxon>
        <taxon>Endopterygota</taxon>
        <taxon>Lepidoptera</taxon>
        <taxon>Glossata</taxon>
        <taxon>Ditrysia</taxon>
        <taxon>Papilionoidea</taxon>
        <taxon>Nymphalidae</taxon>
        <taxon>Satyrinae</taxon>
        <taxon>Satyrini</taxon>
        <taxon>Mycalesina</taxon>
        <taxon>Bicyclus</taxon>
    </lineage>
</organism>
<dbReference type="Proteomes" id="UP001652582">
    <property type="component" value="Chromosome 16"/>
</dbReference>
<reference evidence="3" key="1">
    <citation type="submission" date="2025-08" db="UniProtKB">
        <authorList>
            <consortium name="RefSeq"/>
        </authorList>
    </citation>
    <scope>IDENTIFICATION</scope>
</reference>
<gene>
    <name evidence="3" type="primary">LOC112056305</name>
</gene>
<feature type="region of interest" description="Disordered" evidence="1">
    <location>
        <begin position="334"/>
        <end position="393"/>
    </location>
</feature>
<feature type="region of interest" description="Disordered" evidence="1">
    <location>
        <begin position="1"/>
        <end position="59"/>
    </location>
</feature>
<dbReference type="OrthoDB" id="6338233at2759"/>
<feature type="compositionally biased region" description="Polar residues" evidence="1">
    <location>
        <begin position="361"/>
        <end position="376"/>
    </location>
</feature>
<protein>
    <submittedName>
        <fullName evidence="3">Uncharacterized protein LOC112056305</fullName>
    </submittedName>
</protein>
<name>A0A6J1P2V9_BICAN</name>
<dbReference type="KEGG" id="bany:112056305"/>
<accession>A0A6J1P2V9</accession>
<dbReference type="RefSeq" id="XP_023952482.2">
    <property type="nucleotide sequence ID" value="XM_024096714.2"/>
</dbReference>
<feature type="compositionally biased region" description="Basic and acidic residues" evidence="1">
    <location>
        <begin position="33"/>
        <end position="49"/>
    </location>
</feature>
<dbReference type="PANTHER" id="PTHR16524:SF2">
    <property type="entry name" value="CELL DEATH REGULATOR AVEN"/>
    <property type="match status" value="1"/>
</dbReference>
<dbReference type="GO" id="GO:0010972">
    <property type="term" value="P:negative regulation of G2/M transition of mitotic cell cycle"/>
    <property type="evidence" value="ECO:0007669"/>
    <property type="project" value="TreeGrafter"/>
</dbReference>
<evidence type="ECO:0000256" key="1">
    <source>
        <dbReference type="SAM" id="MobiDB-lite"/>
    </source>
</evidence>